<keyword evidence="4" id="KW-1185">Reference proteome</keyword>
<dbReference type="InterPro" id="IPR045285">
    <property type="entry name" value="At5g19230-like"/>
</dbReference>
<dbReference type="OrthoDB" id="753138at2759"/>
<name>A0A2G2W800_CAPBA</name>
<reference evidence="4" key="2">
    <citation type="journal article" date="2017" name="J. Anim. Genet.">
        <title>Multiple reference genome sequences of hot pepper reveal the massive evolution of plant disease resistance genes by retroduplication.</title>
        <authorList>
            <person name="Kim S."/>
            <person name="Park J."/>
            <person name="Yeom S.-I."/>
            <person name="Kim Y.-M."/>
            <person name="Seo E."/>
            <person name="Kim K.-T."/>
            <person name="Kim M.-S."/>
            <person name="Lee J.M."/>
            <person name="Cheong K."/>
            <person name="Shin H.-S."/>
            <person name="Kim S.-B."/>
            <person name="Han K."/>
            <person name="Lee J."/>
            <person name="Park M."/>
            <person name="Lee H.-A."/>
            <person name="Lee H.-Y."/>
            <person name="Lee Y."/>
            <person name="Oh S."/>
            <person name="Lee J.H."/>
            <person name="Choi E."/>
            <person name="Choi E."/>
            <person name="Lee S.E."/>
            <person name="Jeon J."/>
            <person name="Kim H."/>
            <person name="Choi G."/>
            <person name="Song H."/>
            <person name="Lee J."/>
            <person name="Lee S.-C."/>
            <person name="Kwon J.-K."/>
            <person name="Lee H.-Y."/>
            <person name="Koo N."/>
            <person name="Hong Y."/>
            <person name="Kim R.W."/>
            <person name="Kang W.-H."/>
            <person name="Huh J.H."/>
            <person name="Kang B.-C."/>
            <person name="Yang T.-J."/>
            <person name="Lee Y.-H."/>
            <person name="Bennetzen J.L."/>
            <person name="Choi D."/>
        </authorList>
    </citation>
    <scope>NUCLEOTIDE SEQUENCE [LARGE SCALE GENOMIC DNA]</scope>
    <source>
        <strain evidence="4">cv. PBC81</strain>
    </source>
</reference>
<comment type="caution">
    <text evidence="3">The sequence shown here is derived from an EMBL/GenBank/DDBJ whole genome shotgun (WGS) entry which is preliminary data.</text>
</comment>
<evidence type="ECO:0000313" key="4">
    <source>
        <dbReference type="Proteomes" id="UP000224567"/>
    </source>
</evidence>
<keyword evidence="1" id="KW-0732">Signal</keyword>
<evidence type="ECO:0000313" key="3">
    <source>
        <dbReference type="EMBL" id="PHT41361.1"/>
    </source>
</evidence>
<dbReference type="PANTHER" id="PTHR33976:SF2">
    <property type="entry name" value="GLYCOPROTEIN MEMBRANE GPI-ANCHORED"/>
    <property type="match status" value="1"/>
</dbReference>
<evidence type="ECO:0000256" key="1">
    <source>
        <dbReference type="SAM" id="SignalP"/>
    </source>
</evidence>
<protein>
    <recommendedName>
        <fullName evidence="2">Uncharacterized GPI-anchored protein At5g19230-like domain-containing protein</fullName>
    </recommendedName>
</protein>
<feature type="domain" description="Uncharacterized GPI-anchored protein At5g19230-like" evidence="2">
    <location>
        <begin position="34"/>
        <end position="156"/>
    </location>
</feature>
<reference evidence="3 4" key="1">
    <citation type="journal article" date="2017" name="Genome Biol.">
        <title>New reference genome sequences of hot pepper reveal the massive evolution of plant disease-resistance genes by retroduplication.</title>
        <authorList>
            <person name="Kim S."/>
            <person name="Park J."/>
            <person name="Yeom S.I."/>
            <person name="Kim Y.M."/>
            <person name="Seo E."/>
            <person name="Kim K.T."/>
            <person name="Kim M.S."/>
            <person name="Lee J.M."/>
            <person name="Cheong K."/>
            <person name="Shin H.S."/>
            <person name="Kim S.B."/>
            <person name="Han K."/>
            <person name="Lee J."/>
            <person name="Park M."/>
            <person name="Lee H.A."/>
            <person name="Lee H.Y."/>
            <person name="Lee Y."/>
            <person name="Oh S."/>
            <person name="Lee J.H."/>
            <person name="Choi E."/>
            <person name="Choi E."/>
            <person name="Lee S.E."/>
            <person name="Jeon J."/>
            <person name="Kim H."/>
            <person name="Choi G."/>
            <person name="Song H."/>
            <person name="Lee J."/>
            <person name="Lee S.C."/>
            <person name="Kwon J.K."/>
            <person name="Lee H.Y."/>
            <person name="Koo N."/>
            <person name="Hong Y."/>
            <person name="Kim R.W."/>
            <person name="Kang W.H."/>
            <person name="Huh J.H."/>
            <person name="Kang B.C."/>
            <person name="Yang T.J."/>
            <person name="Lee Y.H."/>
            <person name="Bennetzen J.L."/>
            <person name="Choi D."/>
        </authorList>
    </citation>
    <scope>NUCLEOTIDE SEQUENCE [LARGE SCALE GENOMIC DNA]</scope>
    <source>
        <strain evidence="4">cv. PBC81</strain>
    </source>
</reference>
<evidence type="ECO:0000259" key="2">
    <source>
        <dbReference type="Pfam" id="PF25884"/>
    </source>
</evidence>
<dbReference type="EMBL" id="MLFT02000008">
    <property type="protein sequence ID" value="PHT41361.1"/>
    <property type="molecule type" value="Genomic_DNA"/>
</dbReference>
<proteinExistence type="predicted"/>
<feature type="chain" id="PRO_5013592382" description="Uncharacterized GPI-anchored protein At5g19230-like domain-containing protein" evidence="1">
    <location>
        <begin position="30"/>
        <end position="239"/>
    </location>
</feature>
<gene>
    <name evidence="3" type="ORF">CQW23_20215</name>
</gene>
<dbReference type="AlphaFoldDB" id="A0A2G2W800"/>
<accession>A0A2G2W800</accession>
<dbReference type="Proteomes" id="UP000224567">
    <property type="component" value="Unassembled WGS sequence"/>
</dbReference>
<dbReference type="STRING" id="33114.A0A2G2W800"/>
<feature type="signal peptide" evidence="1">
    <location>
        <begin position="1"/>
        <end position="29"/>
    </location>
</feature>
<dbReference type="PANTHER" id="PTHR33976">
    <property type="entry name" value="OS07G0645000 PROTEIN"/>
    <property type="match status" value="1"/>
</dbReference>
<organism evidence="3 4">
    <name type="scientific">Capsicum baccatum</name>
    <name type="common">Peruvian pepper</name>
    <dbReference type="NCBI Taxonomy" id="33114"/>
    <lineage>
        <taxon>Eukaryota</taxon>
        <taxon>Viridiplantae</taxon>
        <taxon>Streptophyta</taxon>
        <taxon>Embryophyta</taxon>
        <taxon>Tracheophyta</taxon>
        <taxon>Spermatophyta</taxon>
        <taxon>Magnoliopsida</taxon>
        <taxon>eudicotyledons</taxon>
        <taxon>Gunneridae</taxon>
        <taxon>Pentapetalae</taxon>
        <taxon>asterids</taxon>
        <taxon>lamiids</taxon>
        <taxon>Solanales</taxon>
        <taxon>Solanaceae</taxon>
        <taxon>Solanoideae</taxon>
        <taxon>Capsiceae</taxon>
        <taxon>Capsicum</taxon>
    </lineage>
</organism>
<dbReference type="InterPro" id="IPR059083">
    <property type="entry name" value="At5g19230_dom"/>
</dbReference>
<sequence>MALVKDKVASAAFLLFLLAQLLFLAPVNCDDEEGHVLSGINSYRQSHSLPPLTKQDKADCLADEIVDEMEHQPCPRGGITPAPVSQFAQYPKLLDKCDIDINTTIEGVILPVCVHDRVATLVITNYTQSQHARYLNNSKYTGAGVGTENGWTVLVLTTNTVGGSFASGVTSLINSSVFGHSKCVYNRTYTSGYSFDVDVVGGTNLSWAFQLLEQLSFLFGGMEHEIEGLPCDTRSVVFA</sequence>
<dbReference type="Pfam" id="PF25884">
    <property type="entry name" value="At5g19230"/>
    <property type="match status" value="1"/>
</dbReference>